<gene>
    <name evidence="2" type="ORF">CYMTET_33604</name>
</gene>
<keyword evidence="1" id="KW-0732">Signal</keyword>
<reference evidence="2 3" key="1">
    <citation type="journal article" date="2015" name="Genome Biol. Evol.">
        <title>Comparative Genomics of a Bacterivorous Green Alga Reveals Evolutionary Causalities and Consequences of Phago-Mixotrophic Mode of Nutrition.</title>
        <authorList>
            <person name="Burns J.A."/>
            <person name="Paasch A."/>
            <person name="Narechania A."/>
            <person name="Kim E."/>
        </authorList>
    </citation>
    <scope>NUCLEOTIDE SEQUENCE [LARGE SCALE GENOMIC DNA]</scope>
    <source>
        <strain evidence="2 3">PLY_AMNH</strain>
    </source>
</reference>
<feature type="chain" id="PRO_5041921095" evidence="1">
    <location>
        <begin position="18"/>
        <end position="151"/>
    </location>
</feature>
<dbReference type="AlphaFoldDB" id="A0AAE0FCV1"/>
<evidence type="ECO:0000256" key="1">
    <source>
        <dbReference type="SAM" id="SignalP"/>
    </source>
</evidence>
<comment type="caution">
    <text evidence="2">The sequence shown here is derived from an EMBL/GenBank/DDBJ whole genome shotgun (WGS) entry which is preliminary data.</text>
</comment>
<keyword evidence="3" id="KW-1185">Reference proteome</keyword>
<evidence type="ECO:0000313" key="3">
    <source>
        <dbReference type="Proteomes" id="UP001190700"/>
    </source>
</evidence>
<proteinExistence type="predicted"/>
<feature type="signal peptide" evidence="1">
    <location>
        <begin position="1"/>
        <end position="17"/>
    </location>
</feature>
<sequence length="151" mass="15359">MLLLFGSIFVFLGLVAGGERHLAWMLDECITTMSTEEGNRATEGLYDIEEAAGPAGGPAAVGCVDIEEGAGGRRGQRLWVVIILGVGWAGGGPAGGGGGASKRALSGGVLAGERSPEARVGEGEATRGGAVVIEYFDGDPARDEVFLERGP</sequence>
<protein>
    <submittedName>
        <fullName evidence="2">Uncharacterized protein</fullName>
    </submittedName>
</protein>
<name>A0AAE0FCV1_9CHLO</name>
<accession>A0AAE0FCV1</accession>
<dbReference type="EMBL" id="LGRX02020695">
    <property type="protein sequence ID" value="KAK3257307.1"/>
    <property type="molecule type" value="Genomic_DNA"/>
</dbReference>
<dbReference type="Proteomes" id="UP001190700">
    <property type="component" value="Unassembled WGS sequence"/>
</dbReference>
<organism evidence="2 3">
    <name type="scientific">Cymbomonas tetramitiformis</name>
    <dbReference type="NCBI Taxonomy" id="36881"/>
    <lineage>
        <taxon>Eukaryota</taxon>
        <taxon>Viridiplantae</taxon>
        <taxon>Chlorophyta</taxon>
        <taxon>Pyramimonadophyceae</taxon>
        <taxon>Pyramimonadales</taxon>
        <taxon>Pyramimonadaceae</taxon>
        <taxon>Cymbomonas</taxon>
    </lineage>
</organism>
<evidence type="ECO:0000313" key="2">
    <source>
        <dbReference type="EMBL" id="KAK3257307.1"/>
    </source>
</evidence>